<dbReference type="AlphaFoldDB" id="A0A9P7Z7S9"/>
<keyword evidence="3" id="KW-1185">Reference proteome</keyword>
<organism evidence="2 3">
    <name type="scientific">Calycina marina</name>
    <dbReference type="NCBI Taxonomy" id="1763456"/>
    <lineage>
        <taxon>Eukaryota</taxon>
        <taxon>Fungi</taxon>
        <taxon>Dikarya</taxon>
        <taxon>Ascomycota</taxon>
        <taxon>Pezizomycotina</taxon>
        <taxon>Leotiomycetes</taxon>
        <taxon>Helotiales</taxon>
        <taxon>Pezizellaceae</taxon>
        <taxon>Calycina</taxon>
    </lineage>
</organism>
<protein>
    <submittedName>
        <fullName evidence="2">Uncharacterized protein</fullName>
    </submittedName>
</protein>
<accession>A0A9P7Z7S9</accession>
<gene>
    <name evidence="2" type="ORF">BJ878DRAFT_477668</name>
</gene>
<proteinExistence type="predicted"/>
<evidence type="ECO:0000256" key="1">
    <source>
        <dbReference type="SAM" id="MobiDB-lite"/>
    </source>
</evidence>
<reference evidence="2" key="1">
    <citation type="journal article" date="2021" name="IMA Fungus">
        <title>Genomic characterization of three marine fungi, including Emericellopsis atlantica sp. nov. with signatures of a generalist lifestyle and marine biomass degradation.</title>
        <authorList>
            <person name="Hagestad O.C."/>
            <person name="Hou L."/>
            <person name="Andersen J.H."/>
            <person name="Hansen E.H."/>
            <person name="Altermark B."/>
            <person name="Li C."/>
            <person name="Kuhnert E."/>
            <person name="Cox R.J."/>
            <person name="Crous P.W."/>
            <person name="Spatafora J.W."/>
            <person name="Lail K."/>
            <person name="Amirebrahimi M."/>
            <person name="Lipzen A."/>
            <person name="Pangilinan J."/>
            <person name="Andreopoulos W."/>
            <person name="Hayes R.D."/>
            <person name="Ng V."/>
            <person name="Grigoriev I.V."/>
            <person name="Jackson S.A."/>
            <person name="Sutton T.D.S."/>
            <person name="Dobson A.D.W."/>
            <person name="Rama T."/>
        </authorList>
    </citation>
    <scope>NUCLEOTIDE SEQUENCE</scope>
    <source>
        <strain evidence="2">TRa3180A</strain>
    </source>
</reference>
<dbReference type="EMBL" id="MU253781">
    <property type="protein sequence ID" value="KAG9247129.1"/>
    <property type="molecule type" value="Genomic_DNA"/>
</dbReference>
<evidence type="ECO:0000313" key="2">
    <source>
        <dbReference type="EMBL" id="KAG9247129.1"/>
    </source>
</evidence>
<comment type="caution">
    <text evidence="2">The sequence shown here is derived from an EMBL/GenBank/DDBJ whole genome shotgun (WGS) entry which is preliminary data.</text>
</comment>
<dbReference type="Proteomes" id="UP000887226">
    <property type="component" value="Unassembled WGS sequence"/>
</dbReference>
<feature type="region of interest" description="Disordered" evidence="1">
    <location>
        <begin position="1"/>
        <end position="23"/>
    </location>
</feature>
<sequence>MTPSKYGLDSRKTPMSTIEPNHKPSEISTHQALLRQCLVLLCSHNSSTFQCHADADGILQGTRSADERCLTRFESWCLEDGQLEAQQVSTFSQKALVVVGQAAPEQMLETHWVLGEELINPVYGPQLLFVTLTPARQMFGLRTLAETATSSTSSTRTVSSLESTPSTKTRAYYEKNKTKATGYGEIHVEGTQGRPPACPFMTNFHEQRAGPPLDVPPVCLPMPVSELLPQALARDALSPMPIEAVEPLGVERGNPSDLWDCIQDSAATLGDNFEVDLAADSAAFDAAIPGFWGSRDVEWMILDNMIEKARISADEERKEESCRRKGWSAFPSRTDMLAKSQDA</sequence>
<name>A0A9P7Z7S9_9HELO</name>
<evidence type="ECO:0000313" key="3">
    <source>
        <dbReference type="Proteomes" id="UP000887226"/>
    </source>
</evidence>